<sequence length="53" mass="5779">MPDPDDRRRRRPRGGRRVELALAADNRIATARSTFQLPFGALGLSPTASRCAG</sequence>
<proteinExistence type="predicted"/>
<reference evidence="1 2" key="1">
    <citation type="submission" date="2017-02" db="EMBL/GenBank/DDBJ databases">
        <title>Complete genome sequences of Mycobacterium kansasii strains isolated from rhesus macaques.</title>
        <authorList>
            <person name="Panda A."/>
            <person name="Nagaraj S."/>
            <person name="Zhao X."/>
            <person name="Tettelin H."/>
            <person name="Detolla L.J."/>
        </authorList>
    </citation>
    <scope>NUCLEOTIDE SEQUENCE [LARGE SCALE GENOMIC DNA]</scope>
    <source>
        <strain evidence="1 2">11-3469</strain>
    </source>
</reference>
<protein>
    <submittedName>
        <fullName evidence="1">Uncharacterized protein</fullName>
    </submittedName>
</protein>
<dbReference type="Proteomes" id="UP000188532">
    <property type="component" value="Unassembled WGS sequence"/>
</dbReference>
<gene>
    <name evidence="1" type="ORF">BZL29_5328</name>
</gene>
<comment type="caution">
    <text evidence="1">The sequence shown here is derived from an EMBL/GenBank/DDBJ whole genome shotgun (WGS) entry which is preliminary data.</text>
</comment>
<dbReference type="SUPFAM" id="SSF52096">
    <property type="entry name" value="ClpP/crotonase"/>
    <property type="match status" value="1"/>
</dbReference>
<evidence type="ECO:0000313" key="2">
    <source>
        <dbReference type="Proteomes" id="UP000188532"/>
    </source>
</evidence>
<accession>A0A1V3X1Q8</accession>
<dbReference type="EMBL" id="MVBN01000005">
    <property type="protein sequence ID" value="OOK73017.1"/>
    <property type="molecule type" value="Genomic_DNA"/>
</dbReference>
<dbReference type="Gene3D" id="3.90.226.10">
    <property type="entry name" value="2-enoyl-CoA Hydratase, Chain A, domain 1"/>
    <property type="match status" value="1"/>
</dbReference>
<dbReference type="AlphaFoldDB" id="A0A1V3X1Q8"/>
<dbReference type="InterPro" id="IPR029045">
    <property type="entry name" value="ClpP/crotonase-like_dom_sf"/>
</dbReference>
<evidence type="ECO:0000313" key="1">
    <source>
        <dbReference type="EMBL" id="OOK73017.1"/>
    </source>
</evidence>
<name>A0A1V3X1Q8_MYCKA</name>
<organism evidence="1 2">
    <name type="scientific">Mycobacterium kansasii</name>
    <dbReference type="NCBI Taxonomy" id="1768"/>
    <lineage>
        <taxon>Bacteria</taxon>
        <taxon>Bacillati</taxon>
        <taxon>Actinomycetota</taxon>
        <taxon>Actinomycetes</taxon>
        <taxon>Mycobacteriales</taxon>
        <taxon>Mycobacteriaceae</taxon>
        <taxon>Mycobacterium</taxon>
    </lineage>
</organism>